<dbReference type="Proteomes" id="UP000570678">
    <property type="component" value="Unassembled WGS sequence"/>
</dbReference>
<dbReference type="InterPro" id="IPR038109">
    <property type="entry name" value="DNA_bind_recomb_sf"/>
</dbReference>
<evidence type="ECO:0000259" key="2">
    <source>
        <dbReference type="PROSITE" id="PS51737"/>
    </source>
</evidence>
<dbReference type="GO" id="GO:0000150">
    <property type="term" value="F:DNA strand exchange activity"/>
    <property type="evidence" value="ECO:0007669"/>
    <property type="project" value="InterPro"/>
</dbReference>
<reference evidence="3 4" key="1">
    <citation type="submission" date="2020-04" db="EMBL/GenBank/DDBJ databases">
        <title>MicrobeNet Type strains.</title>
        <authorList>
            <person name="Nicholson A.C."/>
        </authorList>
    </citation>
    <scope>NUCLEOTIDE SEQUENCE [LARGE SCALE GENOMIC DNA]</scope>
    <source>
        <strain evidence="3 4">JCM 3332</strain>
    </source>
</reference>
<feature type="domain" description="Recombinase" evidence="2">
    <location>
        <begin position="158"/>
        <end position="268"/>
    </location>
</feature>
<dbReference type="CDD" id="cd00338">
    <property type="entry name" value="Ser_Recombinase"/>
    <property type="match status" value="1"/>
</dbReference>
<dbReference type="RefSeq" id="WP_062976021.1">
    <property type="nucleotide sequence ID" value="NZ_JAAXOT010000006.1"/>
</dbReference>
<evidence type="ECO:0000313" key="3">
    <source>
        <dbReference type="EMBL" id="NKY57412.1"/>
    </source>
</evidence>
<dbReference type="Pfam" id="PF07508">
    <property type="entry name" value="Recombinase"/>
    <property type="match status" value="1"/>
</dbReference>
<gene>
    <name evidence="3" type="ORF">HGA15_14870</name>
</gene>
<dbReference type="PANTHER" id="PTHR30461">
    <property type="entry name" value="DNA-INVERTASE FROM LAMBDOID PROPHAGE"/>
    <property type="match status" value="1"/>
</dbReference>
<dbReference type="Gene3D" id="3.40.50.1390">
    <property type="entry name" value="Resolvase, N-terminal catalytic domain"/>
    <property type="match status" value="1"/>
</dbReference>
<evidence type="ECO:0000259" key="1">
    <source>
        <dbReference type="PROSITE" id="PS51736"/>
    </source>
</evidence>
<dbReference type="InterPro" id="IPR006119">
    <property type="entry name" value="Resolv_N"/>
</dbReference>
<dbReference type="InterPro" id="IPR036162">
    <property type="entry name" value="Resolvase-like_N_sf"/>
</dbReference>
<dbReference type="PROSITE" id="PS51737">
    <property type="entry name" value="RECOMBINASE_DNA_BIND"/>
    <property type="match status" value="1"/>
</dbReference>
<dbReference type="Pfam" id="PF00239">
    <property type="entry name" value="Resolvase"/>
    <property type="match status" value="1"/>
</dbReference>
<dbReference type="AlphaFoldDB" id="A0A846YIK8"/>
<dbReference type="GO" id="GO:0003677">
    <property type="term" value="F:DNA binding"/>
    <property type="evidence" value="ECO:0007669"/>
    <property type="project" value="InterPro"/>
</dbReference>
<dbReference type="Gene3D" id="3.90.1750.20">
    <property type="entry name" value="Putative Large Serine Recombinase, Chain B, Domain 2"/>
    <property type="match status" value="1"/>
</dbReference>
<comment type="caution">
    <text evidence="3">The sequence shown here is derived from an EMBL/GenBank/DDBJ whole genome shotgun (WGS) entry which is preliminary data.</text>
</comment>
<feature type="domain" description="Resolvase/invertase-type recombinase catalytic" evidence="1">
    <location>
        <begin position="4"/>
        <end position="151"/>
    </location>
</feature>
<proteinExistence type="predicted"/>
<organism evidence="3 4">
    <name type="scientific">Nocardia flavorosea</name>
    <dbReference type="NCBI Taxonomy" id="53429"/>
    <lineage>
        <taxon>Bacteria</taxon>
        <taxon>Bacillati</taxon>
        <taxon>Actinomycetota</taxon>
        <taxon>Actinomycetes</taxon>
        <taxon>Mycobacteriales</taxon>
        <taxon>Nocardiaceae</taxon>
        <taxon>Nocardia</taxon>
    </lineage>
</organism>
<sequence length="471" mass="52847">MSASARIYSRVSRDLTKEGLSTAAQVEDGRRICQQRGWTIAGEYIDRSVSASAYGKKPRPEYARLLADLRPGDIVVIREPSRATRKLGEFAELRDKCRALGSPICVDGRTYDMRDSDDRFMLGLGALQAEQEADRIQKRSKRGAQTSLNLGRPNGALPYGYRTVFSETGARTWELHPEHAPVVREIAERLLSGQTCYAVVKDLNARGITHSGRPWEATGLRRFITRPALAGLRIYRGRIADVRGVWPPILTEDEHERLKALFADPGRVHNGRQNRAKHLLSGIGVCGKCGGPVRVKDERYRCVLGHVQRKQAEVDEWVRREVVRVLRNWRANLALELEEEEDEETGELIGYKMPDDDGTYARLMGEARQLQARLDSIKAEVIAGRLPATDLSDARAQLEPQIEAKEQAARSGLIHPALAVLGMDLEAAWRGMDLDERRQLVRLSVEVTILPSRRGRLPFDPESVRVVSRLG</sequence>
<accession>A0A846YIK8</accession>
<evidence type="ECO:0000313" key="4">
    <source>
        <dbReference type="Proteomes" id="UP000570678"/>
    </source>
</evidence>
<dbReference type="EMBL" id="JAAXOT010000006">
    <property type="protein sequence ID" value="NKY57412.1"/>
    <property type="molecule type" value="Genomic_DNA"/>
</dbReference>
<dbReference type="PROSITE" id="PS51736">
    <property type="entry name" value="RECOMBINASES_3"/>
    <property type="match status" value="1"/>
</dbReference>
<keyword evidence="4" id="KW-1185">Reference proteome</keyword>
<dbReference type="SUPFAM" id="SSF53041">
    <property type="entry name" value="Resolvase-like"/>
    <property type="match status" value="1"/>
</dbReference>
<name>A0A846YIK8_9NOCA</name>
<dbReference type="SMART" id="SM00857">
    <property type="entry name" value="Resolvase"/>
    <property type="match status" value="1"/>
</dbReference>
<dbReference type="InterPro" id="IPR011109">
    <property type="entry name" value="DNA_bind_recombinase_dom"/>
</dbReference>
<dbReference type="InterPro" id="IPR050639">
    <property type="entry name" value="SSR_resolvase"/>
</dbReference>
<protein>
    <submittedName>
        <fullName evidence="3">Recombinase family protein</fullName>
    </submittedName>
</protein>
<dbReference type="PANTHER" id="PTHR30461:SF23">
    <property type="entry name" value="DNA RECOMBINASE-RELATED"/>
    <property type="match status" value="1"/>
</dbReference>